<organism evidence="2">
    <name type="scientific">Streptomyces sp. FR1</name>
    <dbReference type="NCBI Taxonomy" id="349971"/>
    <lineage>
        <taxon>Bacteria</taxon>
        <taxon>Bacillati</taxon>
        <taxon>Actinomycetota</taxon>
        <taxon>Actinomycetes</taxon>
        <taxon>Kitasatosporales</taxon>
        <taxon>Streptomycetaceae</taxon>
        <taxon>Streptomyces</taxon>
    </lineage>
</organism>
<keyword evidence="2" id="KW-0614">Plasmid</keyword>
<feature type="region of interest" description="Disordered" evidence="1">
    <location>
        <begin position="129"/>
        <end position="159"/>
    </location>
</feature>
<feature type="compositionally biased region" description="Acidic residues" evidence="1">
    <location>
        <begin position="132"/>
        <end position="141"/>
    </location>
</feature>
<accession>I1VH26</accession>
<reference evidence="2" key="1">
    <citation type="journal article" date="2012" name="Plasmid">
        <title>Characterization of Streptomyces plasmid-phage pFP4 and its evolutionary implications.</title>
        <authorList>
            <person name="Chen Z."/>
            <person name="Zhong L."/>
            <person name="Shen M."/>
            <person name="Fang P."/>
            <person name="Qin Z."/>
        </authorList>
    </citation>
    <scope>NUCLEOTIDE SEQUENCE</scope>
    <source>
        <strain evidence="2">FR1</strain>
        <plasmid evidence="2">pFP4</plasmid>
    </source>
</reference>
<dbReference type="EMBL" id="JQ606827">
    <property type="protein sequence ID" value="AFI44024.1"/>
    <property type="molecule type" value="Genomic_DNA"/>
</dbReference>
<proteinExistence type="predicted"/>
<feature type="region of interest" description="Disordered" evidence="1">
    <location>
        <begin position="1"/>
        <end position="39"/>
    </location>
</feature>
<sequence length="159" mass="17526">MDPRPSHTASRSRQRPTACEGHPASQHPRENPVPVEPYLTPRQLRTIADRVEALTKARINNQDMGIPTTPNRFECRFPSGHRGTVTWLDAPFTSAAARDRNGGKPVFRYVVQLHTPAYEPPIAAEKVLPDAVDTEPDEDDDSGTRYATAGDGDIGGSQW</sequence>
<protein>
    <submittedName>
        <fullName evidence="2">Uncharacterized protein</fullName>
    </submittedName>
</protein>
<geneLocation type="plasmid" evidence="2">
    <name>pFP4</name>
</geneLocation>
<gene>
    <name evidence="2" type="ORF">pFP4.25c</name>
</gene>
<evidence type="ECO:0000313" key="2">
    <source>
        <dbReference type="EMBL" id="AFI44024.1"/>
    </source>
</evidence>
<dbReference type="AlphaFoldDB" id="I1VH26"/>
<name>I1VH26_9ACTN</name>
<evidence type="ECO:0000256" key="1">
    <source>
        <dbReference type="SAM" id="MobiDB-lite"/>
    </source>
</evidence>